<name>A0ABV4WGC0_9CYAN</name>
<evidence type="ECO:0000313" key="1">
    <source>
        <dbReference type="EMBL" id="MFB2833836.1"/>
    </source>
</evidence>
<keyword evidence="2" id="KW-1185">Reference proteome</keyword>
<dbReference type="RefSeq" id="WP_413276287.1">
    <property type="nucleotide sequence ID" value="NZ_JBHFNT010000047.1"/>
</dbReference>
<comment type="caution">
    <text evidence="1">The sequence shown here is derived from an EMBL/GenBank/DDBJ whole genome shotgun (WGS) entry which is preliminary data.</text>
</comment>
<sequence length="141" mass="16778">MTYWIKFNYDRKAYIVDLDRLTGFAYEPNRRITFWLPDSSYPFVISPDANPEVHRIITAYIQQSTNIAFEEHWVRFDYEQKEYIINLKKISTFCLEPNGRITFWLPEGSLPIIIQPSNNAEAYRKIQNYIKQSTGLSLIEE</sequence>
<evidence type="ECO:0000313" key="2">
    <source>
        <dbReference type="Proteomes" id="UP001576780"/>
    </source>
</evidence>
<dbReference type="Proteomes" id="UP001576780">
    <property type="component" value="Unassembled WGS sequence"/>
</dbReference>
<gene>
    <name evidence="1" type="ORF">ACE1CA_04820</name>
</gene>
<proteinExistence type="predicted"/>
<protein>
    <submittedName>
        <fullName evidence="1">Uncharacterized protein</fullName>
    </submittedName>
</protein>
<reference evidence="1 2" key="1">
    <citation type="submission" date="2024-09" db="EMBL/GenBank/DDBJ databases">
        <title>Floridaenema gen nov. (Aerosakkonemataceae, Aerosakkonematales ord. nov., Cyanobacteria) from benthic tropical and subtropical fresh waters, with the description of four new species.</title>
        <authorList>
            <person name="Moretto J.A."/>
            <person name="Berthold D.E."/>
            <person name="Lefler F.W."/>
            <person name="Huang I.-S."/>
            <person name="Laughinghouse H. IV."/>
        </authorList>
    </citation>
    <scope>NUCLEOTIDE SEQUENCE [LARGE SCALE GENOMIC DNA]</scope>
    <source>
        <strain evidence="1 2">BLCC-F167</strain>
    </source>
</reference>
<dbReference type="EMBL" id="JBHFNT010000047">
    <property type="protein sequence ID" value="MFB2833836.1"/>
    <property type="molecule type" value="Genomic_DNA"/>
</dbReference>
<organism evidence="1 2">
    <name type="scientific">Floridaenema evergladense BLCC-F167</name>
    <dbReference type="NCBI Taxonomy" id="3153639"/>
    <lineage>
        <taxon>Bacteria</taxon>
        <taxon>Bacillati</taxon>
        <taxon>Cyanobacteriota</taxon>
        <taxon>Cyanophyceae</taxon>
        <taxon>Oscillatoriophycideae</taxon>
        <taxon>Aerosakkonematales</taxon>
        <taxon>Aerosakkonemataceae</taxon>
        <taxon>Floridanema</taxon>
        <taxon>Floridanema evergladense</taxon>
    </lineage>
</organism>
<accession>A0ABV4WGC0</accession>